<feature type="domain" description="Dienelactone hydrolase" evidence="1">
    <location>
        <begin position="35"/>
        <end position="247"/>
    </location>
</feature>
<dbReference type="STRING" id="1441469.A0A225B365"/>
<dbReference type="InterPro" id="IPR002925">
    <property type="entry name" value="Dienelactn_hydro"/>
</dbReference>
<reference evidence="2 3" key="1">
    <citation type="submission" date="2015-06" db="EMBL/GenBank/DDBJ databases">
        <title>Talaromyces atroroseus IBT 11181 draft genome.</title>
        <authorList>
            <person name="Rasmussen K.B."/>
            <person name="Rasmussen S."/>
            <person name="Petersen B."/>
            <person name="Sicheritz-Ponten T."/>
            <person name="Mortensen U.H."/>
            <person name="Thrane U."/>
        </authorList>
    </citation>
    <scope>NUCLEOTIDE SEQUENCE [LARGE SCALE GENOMIC DNA]</scope>
    <source>
        <strain evidence="2 3">IBT 11181</strain>
    </source>
</reference>
<dbReference type="Pfam" id="PF01738">
    <property type="entry name" value="DLH"/>
    <property type="match status" value="1"/>
</dbReference>
<dbReference type="AlphaFoldDB" id="A0A225B365"/>
<evidence type="ECO:0000313" key="3">
    <source>
        <dbReference type="Proteomes" id="UP000214365"/>
    </source>
</evidence>
<dbReference type="GO" id="GO:0016787">
    <property type="term" value="F:hydrolase activity"/>
    <property type="evidence" value="ECO:0007669"/>
    <property type="project" value="InterPro"/>
</dbReference>
<sequence length="249" mass="27612">MTISDCCIKGFSWQGTPTGRIDKLAGNDVYISGDNAEVAILFISDLFGWKFPNVRLLADHFAREVGATVYVPDFFGGEVLDVDLIAAEKFDQLDLPGFLQRNGREQRESEIFDCARTLRQQHGYRKVGAVGYCYGGWASLRLGAKEHAAAPLVDCISVGHPSLVKKSDIAELNVPVQVLAPEIDPAFSPELKLYTFETLQQLNIPFDYQNFPGVVHACFIRGDENKPGERAAMERGKNAAVGWLRQFLN</sequence>
<dbReference type="Gene3D" id="3.40.50.1820">
    <property type="entry name" value="alpha/beta hydrolase"/>
    <property type="match status" value="1"/>
</dbReference>
<dbReference type="GeneID" id="31002818"/>
<dbReference type="Proteomes" id="UP000214365">
    <property type="component" value="Unassembled WGS sequence"/>
</dbReference>
<comment type="caution">
    <text evidence="2">The sequence shown here is derived from an EMBL/GenBank/DDBJ whole genome shotgun (WGS) entry which is preliminary data.</text>
</comment>
<dbReference type="InterPro" id="IPR029058">
    <property type="entry name" value="AB_hydrolase_fold"/>
</dbReference>
<name>A0A225B365_TALAT</name>
<dbReference type="PANTHER" id="PTHR17630:SF55">
    <property type="entry name" value="DIENELACTONE HYDROLASE FAMILY PROTEIN (AFU_ORTHOLOGUE AFUA_1G01900)"/>
    <property type="match status" value="1"/>
</dbReference>
<proteinExistence type="predicted"/>
<gene>
    <name evidence="2" type="ORF">UA08_03063</name>
</gene>
<dbReference type="SUPFAM" id="SSF53474">
    <property type="entry name" value="alpha/beta-Hydrolases"/>
    <property type="match status" value="1"/>
</dbReference>
<dbReference type="OrthoDB" id="10019231at2759"/>
<evidence type="ECO:0000313" key="2">
    <source>
        <dbReference type="EMBL" id="OKL61726.1"/>
    </source>
</evidence>
<dbReference type="RefSeq" id="XP_020121847.1">
    <property type="nucleotide sequence ID" value="XM_020265174.1"/>
</dbReference>
<keyword evidence="3" id="KW-1185">Reference proteome</keyword>
<organism evidence="2 3">
    <name type="scientific">Talaromyces atroroseus</name>
    <dbReference type="NCBI Taxonomy" id="1441469"/>
    <lineage>
        <taxon>Eukaryota</taxon>
        <taxon>Fungi</taxon>
        <taxon>Dikarya</taxon>
        <taxon>Ascomycota</taxon>
        <taxon>Pezizomycotina</taxon>
        <taxon>Eurotiomycetes</taxon>
        <taxon>Eurotiomycetidae</taxon>
        <taxon>Eurotiales</taxon>
        <taxon>Trichocomaceae</taxon>
        <taxon>Talaromyces</taxon>
        <taxon>Talaromyces sect. Trachyspermi</taxon>
    </lineage>
</organism>
<dbReference type="EMBL" id="LFMY01000003">
    <property type="protein sequence ID" value="OKL61726.1"/>
    <property type="molecule type" value="Genomic_DNA"/>
</dbReference>
<dbReference type="PANTHER" id="PTHR17630">
    <property type="entry name" value="DIENELACTONE HYDROLASE"/>
    <property type="match status" value="1"/>
</dbReference>
<evidence type="ECO:0000259" key="1">
    <source>
        <dbReference type="Pfam" id="PF01738"/>
    </source>
</evidence>
<protein>
    <recommendedName>
        <fullName evidence="1">Dienelactone hydrolase domain-containing protein</fullName>
    </recommendedName>
</protein>
<accession>A0A225B365</accession>